<gene>
    <name evidence="2" type="ORF">Pla144_21890</name>
</gene>
<comment type="caution">
    <text evidence="2">The sequence shown here is derived from an EMBL/GenBank/DDBJ whole genome shotgun (WGS) entry which is preliminary data.</text>
</comment>
<dbReference type="Gene3D" id="3.30.700.10">
    <property type="entry name" value="Glycoprotein, Type 4 Pilin"/>
    <property type="match status" value="1"/>
</dbReference>
<dbReference type="EMBL" id="SJPS01000003">
    <property type="protein sequence ID" value="TWU27416.1"/>
    <property type="molecule type" value="Genomic_DNA"/>
</dbReference>
<dbReference type="Pfam" id="PF07596">
    <property type="entry name" value="SBP_bac_10"/>
    <property type="match status" value="1"/>
</dbReference>
<dbReference type="InterPro" id="IPR027558">
    <property type="entry name" value="Pre_pil_HX9DG_C"/>
</dbReference>
<dbReference type="PANTHER" id="PTHR30093:SF2">
    <property type="entry name" value="TYPE II SECRETION SYSTEM PROTEIN H"/>
    <property type="match status" value="1"/>
</dbReference>
<dbReference type="SUPFAM" id="SSF54523">
    <property type="entry name" value="Pili subunits"/>
    <property type="match status" value="1"/>
</dbReference>
<dbReference type="Pfam" id="PF07963">
    <property type="entry name" value="N_methyl"/>
    <property type="match status" value="1"/>
</dbReference>
<dbReference type="RefSeq" id="WP_146451060.1">
    <property type="nucleotide sequence ID" value="NZ_SJPS01000003.1"/>
</dbReference>
<dbReference type="OrthoDB" id="242858at2"/>
<dbReference type="NCBIfam" id="TIGR02532">
    <property type="entry name" value="IV_pilin_GFxxxE"/>
    <property type="match status" value="1"/>
</dbReference>
<proteinExistence type="predicted"/>
<reference evidence="2 3" key="1">
    <citation type="submission" date="2019-02" db="EMBL/GenBank/DDBJ databases">
        <title>Deep-cultivation of Planctomycetes and their phenomic and genomic characterization uncovers novel biology.</title>
        <authorList>
            <person name="Wiegand S."/>
            <person name="Jogler M."/>
            <person name="Boedeker C."/>
            <person name="Pinto D."/>
            <person name="Vollmers J."/>
            <person name="Rivas-Marin E."/>
            <person name="Kohn T."/>
            <person name="Peeters S.H."/>
            <person name="Heuer A."/>
            <person name="Rast P."/>
            <person name="Oberbeckmann S."/>
            <person name="Bunk B."/>
            <person name="Jeske O."/>
            <person name="Meyerdierks A."/>
            <person name="Storesund J.E."/>
            <person name="Kallscheuer N."/>
            <person name="Luecker S."/>
            <person name="Lage O.M."/>
            <person name="Pohl T."/>
            <person name="Merkel B.J."/>
            <person name="Hornburger P."/>
            <person name="Mueller R.-W."/>
            <person name="Bruemmer F."/>
            <person name="Labrenz M."/>
            <person name="Spormann A.M."/>
            <person name="Op Den Camp H."/>
            <person name="Overmann J."/>
            <person name="Amann R."/>
            <person name="Jetten M.S.M."/>
            <person name="Mascher T."/>
            <person name="Medema M.H."/>
            <person name="Devos D.P."/>
            <person name="Kaster A.-K."/>
            <person name="Ovreas L."/>
            <person name="Rohde M."/>
            <person name="Galperin M.Y."/>
            <person name="Jogler C."/>
        </authorList>
    </citation>
    <scope>NUCLEOTIDE SEQUENCE [LARGE SCALE GENOMIC DNA]</scope>
    <source>
        <strain evidence="2 3">Pla144</strain>
    </source>
</reference>
<keyword evidence="3" id="KW-1185">Reference proteome</keyword>
<evidence type="ECO:0000313" key="2">
    <source>
        <dbReference type="EMBL" id="TWU27416.1"/>
    </source>
</evidence>
<dbReference type="Proteomes" id="UP000318437">
    <property type="component" value="Unassembled WGS sequence"/>
</dbReference>
<feature type="domain" description="DUF1559" evidence="1">
    <location>
        <begin position="40"/>
        <end position="340"/>
    </location>
</feature>
<name>A0A5C6CWN3_9BACT</name>
<dbReference type="AlphaFoldDB" id="A0A5C6CWN3"/>
<sequence>MLRLDMRRPRRSPKAFTLVELLVVIAIIGVLVALLLPAIQAAREAARRAQCMSNLKQIGLGMLNFESSRKHFPPGQFKPAGLTEKRALSWSVWHLPYIEQQNIFDKFDLKFSVTENPNNRADLLGPSNTVIDVYRCPSTSRLQNFRGNDGRLSGLPDASGSSGHTGNGLGVIDYMGIRGPDWDVINKVSGIAYGTEGGSNFTSLKLDRGILMYLQSGGLCLNKNESCSSAVVRFKEITDGATYTILIGESSGRGAEEGLVCNGDNTLATDEFSGAWASFKNISRIKLDPDNLVCGKSISAINPPAKFQFVEEEFFSDHPGGVQTLRCDGSVQFMKDDTDRDVYFALCTRDGGELTAE</sequence>
<dbReference type="InterPro" id="IPR011453">
    <property type="entry name" value="DUF1559"/>
</dbReference>
<dbReference type="InterPro" id="IPR012902">
    <property type="entry name" value="N_methyl_site"/>
</dbReference>
<accession>A0A5C6CWN3</accession>
<dbReference type="NCBIfam" id="TIGR04294">
    <property type="entry name" value="pre_pil_HX9DG"/>
    <property type="match status" value="1"/>
</dbReference>
<dbReference type="PANTHER" id="PTHR30093">
    <property type="entry name" value="GENERAL SECRETION PATHWAY PROTEIN G"/>
    <property type="match status" value="1"/>
</dbReference>
<dbReference type="InterPro" id="IPR045584">
    <property type="entry name" value="Pilin-like"/>
</dbReference>
<organism evidence="2 3">
    <name type="scientific">Bythopirellula polymerisocia</name>
    <dbReference type="NCBI Taxonomy" id="2528003"/>
    <lineage>
        <taxon>Bacteria</taxon>
        <taxon>Pseudomonadati</taxon>
        <taxon>Planctomycetota</taxon>
        <taxon>Planctomycetia</taxon>
        <taxon>Pirellulales</taxon>
        <taxon>Lacipirellulaceae</taxon>
        <taxon>Bythopirellula</taxon>
    </lineage>
</organism>
<evidence type="ECO:0000259" key="1">
    <source>
        <dbReference type="Pfam" id="PF07596"/>
    </source>
</evidence>
<evidence type="ECO:0000313" key="3">
    <source>
        <dbReference type="Proteomes" id="UP000318437"/>
    </source>
</evidence>
<protein>
    <recommendedName>
        <fullName evidence="1">DUF1559 domain-containing protein</fullName>
    </recommendedName>
</protein>